<dbReference type="Proteomes" id="UP000187280">
    <property type="component" value="Unassembled WGS sequence"/>
</dbReference>
<reference evidence="8 9" key="1">
    <citation type="submission" date="2016-10" db="EMBL/GenBank/DDBJ databases">
        <authorList>
            <person name="de Groot N.N."/>
        </authorList>
    </citation>
    <scope>NUCLEOTIDE SEQUENCE [LARGE SCALE GENOMIC DNA]</scope>
    <source>
        <strain evidence="8 9">ATCC 29281</strain>
    </source>
</reference>
<name>A0A1H4D6J1_9GAMM</name>
<dbReference type="GO" id="GO:0008168">
    <property type="term" value="F:methyltransferase activity"/>
    <property type="evidence" value="ECO:0007669"/>
    <property type="project" value="UniProtKB-KW"/>
</dbReference>
<accession>A0A1H4D6J1</accession>
<dbReference type="NCBIfam" id="NF011930">
    <property type="entry name" value="PRK15401.1"/>
    <property type="match status" value="1"/>
</dbReference>
<feature type="binding site" evidence="5">
    <location>
        <begin position="209"/>
        <end position="215"/>
    </location>
    <ligand>
        <name>2-oxoglutarate</name>
        <dbReference type="ChEBI" id="CHEBI:16810"/>
    </ligand>
</feature>
<feature type="binding site" evidence="5">
    <location>
        <position position="72"/>
    </location>
    <ligand>
        <name>substrate</name>
    </ligand>
</feature>
<dbReference type="InterPro" id="IPR005123">
    <property type="entry name" value="Oxoglu/Fe-dep_dioxygenase_dom"/>
</dbReference>
<dbReference type="InterPro" id="IPR037151">
    <property type="entry name" value="AlkB-like_sf"/>
</dbReference>
<dbReference type="PANTHER" id="PTHR16557:SF2">
    <property type="entry name" value="NUCLEIC ACID DIOXYGENASE ALKBH1"/>
    <property type="match status" value="1"/>
</dbReference>
<feature type="binding site" evidence="6">
    <location>
        <position position="136"/>
    </location>
    <ligand>
        <name>Fe cation</name>
        <dbReference type="ChEBI" id="CHEBI:24875"/>
        <note>catalytic</note>
    </ligand>
</feature>
<dbReference type="GO" id="GO:0032259">
    <property type="term" value="P:methylation"/>
    <property type="evidence" value="ECO:0007669"/>
    <property type="project" value="UniProtKB-KW"/>
</dbReference>
<dbReference type="Gene3D" id="2.60.120.590">
    <property type="entry name" value="Alpha-ketoglutarate-dependent dioxygenase AlkB-like"/>
    <property type="match status" value="1"/>
</dbReference>
<keyword evidence="3" id="KW-0560">Oxidoreductase</keyword>
<evidence type="ECO:0000313" key="9">
    <source>
        <dbReference type="Proteomes" id="UP000187280"/>
    </source>
</evidence>
<dbReference type="SUPFAM" id="SSF51197">
    <property type="entry name" value="Clavaminate synthase-like"/>
    <property type="match status" value="1"/>
</dbReference>
<dbReference type="PROSITE" id="PS51471">
    <property type="entry name" value="FE2OG_OXY"/>
    <property type="match status" value="1"/>
</dbReference>
<evidence type="ECO:0000256" key="4">
    <source>
        <dbReference type="ARBA" id="ARBA00023004"/>
    </source>
</evidence>
<evidence type="ECO:0000256" key="6">
    <source>
        <dbReference type="PIRSR" id="PIRSR604574-2"/>
    </source>
</evidence>
<comment type="cofactor">
    <cofactor evidence="6">
        <name>Fe(2+)</name>
        <dbReference type="ChEBI" id="CHEBI:29033"/>
    </cofactor>
    <text evidence="6">Binds 1 Fe(2+) ion per subunit.</text>
</comment>
<dbReference type="GO" id="GO:0035513">
    <property type="term" value="P:oxidative RNA demethylation"/>
    <property type="evidence" value="ECO:0007669"/>
    <property type="project" value="TreeGrafter"/>
</dbReference>
<evidence type="ECO:0000256" key="1">
    <source>
        <dbReference type="ARBA" id="ARBA00022723"/>
    </source>
</evidence>
<dbReference type="PANTHER" id="PTHR16557">
    <property type="entry name" value="ALKYLATED DNA REPAIR PROTEIN ALKB-RELATED"/>
    <property type="match status" value="1"/>
</dbReference>
<evidence type="ECO:0000256" key="5">
    <source>
        <dbReference type="PIRSR" id="PIRSR604574-1"/>
    </source>
</evidence>
<keyword evidence="8" id="KW-0489">Methyltransferase</keyword>
<dbReference type="GeneID" id="97765059"/>
<feature type="binding site" evidence="5">
    <location>
        <position position="138"/>
    </location>
    <ligand>
        <name>substrate</name>
    </ligand>
</feature>
<dbReference type="STRING" id="71657.SAMN02982996_02188"/>
<dbReference type="InterPro" id="IPR027450">
    <property type="entry name" value="AlkB-like"/>
</dbReference>
<evidence type="ECO:0000313" key="8">
    <source>
        <dbReference type="EMBL" id="SEA68365.1"/>
    </source>
</evidence>
<organism evidence="8 9">
    <name type="scientific">Lonsdalea quercina</name>
    <dbReference type="NCBI Taxonomy" id="71657"/>
    <lineage>
        <taxon>Bacteria</taxon>
        <taxon>Pseudomonadati</taxon>
        <taxon>Pseudomonadota</taxon>
        <taxon>Gammaproteobacteria</taxon>
        <taxon>Enterobacterales</taxon>
        <taxon>Pectobacteriaceae</taxon>
        <taxon>Lonsdalea</taxon>
    </lineage>
</organism>
<feature type="binding site" evidence="5">
    <location>
        <position position="164"/>
    </location>
    <ligand>
        <name>substrate</name>
    </ligand>
</feature>
<evidence type="ECO:0000259" key="7">
    <source>
        <dbReference type="PROSITE" id="PS51471"/>
    </source>
</evidence>
<feature type="binding site" evidence="6">
    <location>
        <position position="190"/>
    </location>
    <ligand>
        <name>Fe cation</name>
        <dbReference type="ChEBI" id="CHEBI:24875"/>
        <note>catalytic</note>
    </ligand>
</feature>
<dbReference type="GO" id="GO:0005737">
    <property type="term" value="C:cytoplasm"/>
    <property type="evidence" value="ECO:0007669"/>
    <property type="project" value="TreeGrafter"/>
</dbReference>
<dbReference type="AlphaFoldDB" id="A0A1H4D6J1"/>
<evidence type="ECO:0000256" key="2">
    <source>
        <dbReference type="ARBA" id="ARBA00022964"/>
    </source>
</evidence>
<keyword evidence="4 6" id="KW-0408">Iron</keyword>
<dbReference type="GO" id="GO:0035515">
    <property type="term" value="F:oxidative RNA demethylase activity"/>
    <property type="evidence" value="ECO:0007669"/>
    <property type="project" value="TreeGrafter"/>
</dbReference>
<gene>
    <name evidence="8" type="ORF">SAMN02982996_02188</name>
</gene>
<dbReference type="Pfam" id="PF13532">
    <property type="entry name" value="2OG-FeII_Oxy_2"/>
    <property type="match status" value="1"/>
</dbReference>
<proteinExistence type="predicted"/>
<feature type="binding site" evidence="5">
    <location>
        <begin position="123"/>
        <end position="125"/>
    </location>
    <ligand>
        <name>2-oxoglutarate</name>
        <dbReference type="ChEBI" id="CHEBI:16810"/>
    </ligand>
</feature>
<dbReference type="eggNOG" id="COG3145">
    <property type="taxonomic scope" value="Bacteria"/>
</dbReference>
<dbReference type="InterPro" id="IPR004574">
    <property type="entry name" value="Alkb"/>
</dbReference>
<feature type="domain" description="Fe2OG dioxygenase" evidence="7">
    <location>
        <begin position="116"/>
        <end position="218"/>
    </location>
</feature>
<dbReference type="GO" id="GO:0008198">
    <property type="term" value="F:ferrous iron binding"/>
    <property type="evidence" value="ECO:0007669"/>
    <property type="project" value="TreeGrafter"/>
</dbReference>
<dbReference type="GO" id="GO:0035516">
    <property type="term" value="F:broad specificity oxidative DNA demethylase activity"/>
    <property type="evidence" value="ECO:0007669"/>
    <property type="project" value="TreeGrafter"/>
</dbReference>
<evidence type="ECO:0000256" key="3">
    <source>
        <dbReference type="ARBA" id="ARBA00023002"/>
    </source>
</evidence>
<keyword evidence="1 6" id="KW-0479">Metal-binding</keyword>
<dbReference type="RefSeq" id="WP_026742208.1">
    <property type="nucleotide sequence ID" value="NZ_FNQS01000007.1"/>
</dbReference>
<dbReference type="EMBL" id="FNQS01000007">
    <property type="protein sequence ID" value="SEA68365.1"/>
    <property type="molecule type" value="Genomic_DNA"/>
</dbReference>
<keyword evidence="2" id="KW-0223">Dioxygenase</keyword>
<keyword evidence="9" id="KW-1185">Reference proteome</keyword>
<feature type="binding site" evidence="5">
    <location>
        <begin position="79"/>
        <end position="81"/>
    </location>
    <ligand>
        <name>substrate</name>
    </ligand>
</feature>
<protein>
    <submittedName>
        <fullName evidence="8">Alkylated DNA repair protein (DNA oxidative demethylase)</fullName>
    </submittedName>
</protein>
<feature type="binding site" evidence="6">
    <location>
        <position position="134"/>
    </location>
    <ligand>
        <name>Fe cation</name>
        <dbReference type="ChEBI" id="CHEBI:24875"/>
        <note>catalytic</note>
    </ligand>
</feature>
<keyword evidence="8" id="KW-0808">Transferase</keyword>
<sequence>MNFDLFADEQPERRTEILAPGAVVMRGYVWDEADTLLNDIKRVSDSAPFRHLTTPGGYGMSVAMSNCGPLGWVSDERGYRYDACDPLSGRPWPEMPPLFHQLATAAAEEAGFPRFQPDACLINRYSQGARLSLHQDKDERDLEQPIVSFSLGLNAIFLFGGRERSDPCQRVLLSHGDVVVWGGESRLFYHGIQPLKSGPLPSGMPGEYRFNMTFRKVR</sequence>